<dbReference type="GO" id="GO:0004129">
    <property type="term" value="F:cytochrome-c oxidase activity"/>
    <property type="evidence" value="ECO:0007669"/>
    <property type="project" value="UniProtKB-EC"/>
</dbReference>
<dbReference type="PANTHER" id="PTHR22888:SF9">
    <property type="entry name" value="CYTOCHROME C OXIDASE SUBUNIT 2"/>
    <property type="match status" value="1"/>
</dbReference>
<dbReference type="InterPro" id="IPR011759">
    <property type="entry name" value="Cyt_c_oxidase_su2_TM_dom"/>
</dbReference>
<comment type="subunit">
    <text evidence="3">Component of the cytochrome c oxidase (complex IV, CIV), a multisubunit enzyme composed of a catalytic core of 3 subunits and several supernumerary subunits. The complex exists as a monomer or a dimer and forms supercomplexes (SCs) in the inner mitochondrial membrane with ubiquinol-cytochrome c oxidoreductase (cytochrome b-c1 complex, complex III, CIII).</text>
</comment>
<dbReference type="Gene3D" id="2.60.40.420">
    <property type="entry name" value="Cupredoxins - blue copper proteins"/>
    <property type="match status" value="1"/>
</dbReference>
<dbReference type="SUPFAM" id="SSF81464">
    <property type="entry name" value="Cytochrome c oxidase subunit II-like, transmembrane region"/>
    <property type="match status" value="1"/>
</dbReference>
<dbReference type="CDD" id="cd13912">
    <property type="entry name" value="CcO_II_C"/>
    <property type="match status" value="1"/>
</dbReference>
<evidence type="ECO:0000256" key="14">
    <source>
        <dbReference type="ARBA" id="ARBA00023008"/>
    </source>
</evidence>
<proteinExistence type="inferred from homology"/>
<comment type="cofactor">
    <cofactor evidence="18">
        <name>Cu cation</name>
        <dbReference type="ChEBI" id="CHEBI:23378"/>
    </cofactor>
    <text evidence="18">Binds a copper A center.</text>
</comment>
<keyword evidence="9 18" id="KW-0999">Mitochondrion inner membrane</keyword>
<comment type="catalytic activity">
    <reaction evidence="17">
        <text>4 Fe(II)-[cytochrome c] + O2 + 8 H(+)(in) = 4 Fe(III)-[cytochrome c] + 2 H2O + 4 H(+)(out)</text>
        <dbReference type="Rhea" id="RHEA:11436"/>
        <dbReference type="Rhea" id="RHEA-COMP:10350"/>
        <dbReference type="Rhea" id="RHEA-COMP:14399"/>
        <dbReference type="ChEBI" id="CHEBI:15377"/>
        <dbReference type="ChEBI" id="CHEBI:15378"/>
        <dbReference type="ChEBI" id="CHEBI:15379"/>
        <dbReference type="ChEBI" id="CHEBI:29033"/>
        <dbReference type="ChEBI" id="CHEBI:29034"/>
        <dbReference type="EC" id="7.1.1.9"/>
    </reaction>
    <physiologicalReaction direction="left-to-right" evidence="17">
        <dbReference type="Rhea" id="RHEA:11437"/>
    </physiologicalReaction>
</comment>
<dbReference type="InterPro" id="IPR001505">
    <property type="entry name" value="Copper_CuA"/>
</dbReference>
<feature type="transmembrane region" description="Helical" evidence="19">
    <location>
        <begin position="21"/>
        <end position="43"/>
    </location>
</feature>
<keyword evidence="7 18" id="KW-0812">Transmembrane</keyword>
<evidence type="ECO:0000259" key="21">
    <source>
        <dbReference type="PROSITE" id="PS50999"/>
    </source>
</evidence>
<evidence type="ECO:0000256" key="6">
    <source>
        <dbReference type="ARBA" id="ARBA00022660"/>
    </source>
</evidence>
<keyword evidence="13 19" id="KW-1133">Transmembrane helix</keyword>
<keyword evidence="5 18" id="KW-0813">Transport</keyword>
<accession>A0A8T9ZXR5</accession>
<evidence type="ECO:0000256" key="9">
    <source>
        <dbReference type="ARBA" id="ARBA00022792"/>
    </source>
</evidence>
<keyword evidence="6 18" id="KW-0679">Respiratory chain</keyword>
<dbReference type="Gene3D" id="1.10.287.90">
    <property type="match status" value="1"/>
</dbReference>
<dbReference type="PRINTS" id="PR01166">
    <property type="entry name" value="CYCOXIDASEII"/>
</dbReference>
<dbReference type="InterPro" id="IPR034210">
    <property type="entry name" value="CcO_II_C"/>
</dbReference>
<dbReference type="PANTHER" id="PTHR22888">
    <property type="entry name" value="CYTOCHROME C OXIDASE, SUBUNIT II"/>
    <property type="match status" value="1"/>
</dbReference>
<comment type="function">
    <text evidence="18">Component of the cytochrome c oxidase, the last enzyme in the mitochondrial electron transport chain which drives oxidative phosphorylation. The respiratory chain contains 3 multisubunit complexes succinate dehydrogenase (complex II, CII), ubiquinol-cytochrome c oxidoreductase (cytochrome b-c1 complex, complex III, CIII) and cytochrome c oxidase (complex IV, CIV), that cooperate to transfer electrons derived from NADH and succinate to molecular oxygen, creating an electrochemical gradient over the inner membrane that drives transmembrane transport and the ATP synthase. Cytochrome c oxidase is the component of the respiratory chain that catalyzes the reduction of oxygen to water. Electrons originating from reduced cytochrome c in the intermembrane space (IMS) are transferred via the dinuclear copper A center (CU(A)) of subunit 2 and heme A of subunit 1 to the active site in subunit 1, a binuclear center (BNC) formed by heme A3 and copper B (CU(B)). The BNC reduces molecular oxygen to 2 water molecules using 4 electrons from cytochrome c in the IMS and 4 protons from the mitochondrial matrix.</text>
</comment>
<sequence>MPMWSQTNLQDANSPLMEQLLFFHDQTMMILIMITTLVSYMLLKSMSNKLINSSLLEEQKIEVIWTITPAITLVFIALPSLRILYMMDEIYNPMMTIKIIGHQWFWSYEYSDFKKIEFDSYMKPSQELENMEIRLLEVDNRVVLPTMTPTRIIISSEDVIHSWTIPNLGIKIDAIPGRLNQGMIMINRPTIMFGQCSEICGINHSFMPIMIESIPQNKFINWMIN</sequence>
<protein>
    <recommendedName>
        <fullName evidence="4 18">Cytochrome c oxidase subunit 2</fullName>
    </recommendedName>
</protein>
<evidence type="ECO:0000259" key="20">
    <source>
        <dbReference type="PROSITE" id="PS50857"/>
    </source>
</evidence>
<dbReference type="InterPro" id="IPR002429">
    <property type="entry name" value="CcO_II-like_C"/>
</dbReference>
<evidence type="ECO:0000313" key="22">
    <source>
        <dbReference type="EMBL" id="UPL65846.1"/>
    </source>
</evidence>
<evidence type="ECO:0000256" key="3">
    <source>
        <dbReference type="ARBA" id="ARBA00011164"/>
    </source>
</evidence>
<evidence type="ECO:0000256" key="5">
    <source>
        <dbReference type="ARBA" id="ARBA00022448"/>
    </source>
</evidence>
<keyword evidence="15 18" id="KW-0496">Mitochondrion</keyword>
<evidence type="ECO:0000256" key="8">
    <source>
        <dbReference type="ARBA" id="ARBA00022723"/>
    </source>
</evidence>
<dbReference type="SUPFAM" id="SSF49503">
    <property type="entry name" value="Cupredoxins"/>
    <property type="match status" value="1"/>
</dbReference>
<evidence type="ECO:0000256" key="12">
    <source>
        <dbReference type="ARBA" id="ARBA00022982"/>
    </source>
</evidence>
<dbReference type="EMBL" id="MW619689">
    <property type="protein sequence ID" value="UPL65846.1"/>
    <property type="molecule type" value="Genomic_DNA"/>
</dbReference>
<geneLocation type="mitochondrion" evidence="22"/>
<comment type="subcellular location">
    <subcellularLocation>
        <location evidence="1 18">Mitochondrion inner membrane</location>
        <topology evidence="1 18">Multi-pass membrane protein</topology>
    </subcellularLocation>
</comment>
<dbReference type="PROSITE" id="PS00078">
    <property type="entry name" value="COX2"/>
    <property type="match status" value="1"/>
</dbReference>
<evidence type="ECO:0000256" key="2">
    <source>
        <dbReference type="ARBA" id="ARBA00007866"/>
    </source>
</evidence>
<evidence type="ECO:0000256" key="18">
    <source>
        <dbReference type="RuleBase" id="RU000457"/>
    </source>
</evidence>
<dbReference type="InterPro" id="IPR045187">
    <property type="entry name" value="CcO_II"/>
</dbReference>
<dbReference type="AlphaFoldDB" id="A0A8T9ZXR5"/>
<evidence type="ECO:0000256" key="15">
    <source>
        <dbReference type="ARBA" id="ARBA00023128"/>
    </source>
</evidence>
<evidence type="ECO:0000256" key="19">
    <source>
        <dbReference type="SAM" id="Phobius"/>
    </source>
</evidence>
<evidence type="ECO:0000256" key="16">
    <source>
        <dbReference type="ARBA" id="ARBA00023136"/>
    </source>
</evidence>
<keyword evidence="8 18" id="KW-0479">Metal-binding</keyword>
<comment type="similarity">
    <text evidence="2 18">Belongs to the cytochrome c oxidase subunit 2 family.</text>
</comment>
<evidence type="ECO:0000256" key="1">
    <source>
        <dbReference type="ARBA" id="ARBA00004448"/>
    </source>
</evidence>
<keyword evidence="11" id="KW-1278">Translocase</keyword>
<feature type="domain" description="Cytochrome oxidase subunit II copper A binding" evidence="20">
    <location>
        <begin position="92"/>
        <end position="225"/>
    </location>
</feature>
<dbReference type="PROSITE" id="PS50999">
    <property type="entry name" value="COX2_TM"/>
    <property type="match status" value="1"/>
</dbReference>
<keyword evidence="16 18" id="KW-0472">Membrane</keyword>
<name>A0A8T9ZXR5_9HEMI</name>
<keyword evidence="10" id="KW-0460">Magnesium</keyword>
<dbReference type="FunFam" id="1.10.287.90:FF:000001">
    <property type="entry name" value="Cytochrome c oxidase subunit 2"/>
    <property type="match status" value="1"/>
</dbReference>
<dbReference type="InterPro" id="IPR014222">
    <property type="entry name" value="Cyt_c_oxidase_su2"/>
</dbReference>
<evidence type="ECO:0000256" key="17">
    <source>
        <dbReference type="ARBA" id="ARBA00049512"/>
    </source>
</evidence>
<feature type="domain" description="Cytochrome oxidase subunit II transmembrane region profile" evidence="21">
    <location>
        <begin position="1"/>
        <end position="91"/>
    </location>
</feature>
<dbReference type="GO" id="GO:0005507">
    <property type="term" value="F:copper ion binding"/>
    <property type="evidence" value="ECO:0007669"/>
    <property type="project" value="InterPro"/>
</dbReference>
<keyword evidence="12 18" id="KW-0249">Electron transport</keyword>
<evidence type="ECO:0000256" key="4">
    <source>
        <dbReference type="ARBA" id="ARBA00015946"/>
    </source>
</evidence>
<dbReference type="PROSITE" id="PS50857">
    <property type="entry name" value="COX2_CUA"/>
    <property type="match status" value="1"/>
</dbReference>
<organism evidence="22">
    <name type="scientific">Cantacader sp</name>
    <dbReference type="NCBI Taxonomy" id="2931283"/>
    <lineage>
        <taxon>Eukaryota</taxon>
        <taxon>Metazoa</taxon>
        <taxon>Ecdysozoa</taxon>
        <taxon>Arthropoda</taxon>
        <taxon>Hexapoda</taxon>
        <taxon>Insecta</taxon>
        <taxon>Pterygota</taxon>
        <taxon>Neoptera</taxon>
        <taxon>Paraneoptera</taxon>
        <taxon>Hemiptera</taxon>
        <taxon>Heteroptera</taxon>
        <taxon>Panheteroptera</taxon>
        <taxon>Cimicomorpha</taxon>
        <taxon>Tingidae</taxon>
        <taxon>Cantacader</taxon>
    </lineage>
</organism>
<dbReference type="InterPro" id="IPR008972">
    <property type="entry name" value="Cupredoxin"/>
</dbReference>
<keyword evidence="14 18" id="KW-0186">Copper</keyword>
<dbReference type="GO" id="GO:0016491">
    <property type="term" value="F:oxidoreductase activity"/>
    <property type="evidence" value="ECO:0007669"/>
    <property type="project" value="InterPro"/>
</dbReference>
<reference evidence="22" key="1">
    <citation type="journal article" date="2022" name="Cladistics">
        <title>Diversification of the phytophagous lineages of true bugs (Insecta: Hemiptera: Heteroptera) shortly after that of the flowering plants.</title>
        <authorList>
            <person name="Ye F."/>
            <person name="Kment P."/>
            <person name="Redei D."/>
            <person name="Luo J.Y."/>
            <person name="Wang Y.H."/>
            <person name="Kuechler S.M."/>
            <person name="Zhang W.W."/>
            <person name="Chen P.P."/>
            <person name="Wu H.Y."/>
            <person name="Wu Y.Z."/>
            <person name="Sun X.Y."/>
            <person name="Ding L."/>
            <person name="Wang Y.R."/>
            <person name="Xie Q."/>
        </authorList>
    </citation>
    <scope>NUCLEOTIDE SEQUENCE</scope>
</reference>
<dbReference type="NCBIfam" id="TIGR02866">
    <property type="entry name" value="CoxB"/>
    <property type="match status" value="1"/>
</dbReference>
<evidence type="ECO:0000256" key="13">
    <source>
        <dbReference type="ARBA" id="ARBA00022989"/>
    </source>
</evidence>
<dbReference type="Pfam" id="PF02790">
    <property type="entry name" value="COX2_TM"/>
    <property type="match status" value="1"/>
</dbReference>
<evidence type="ECO:0000256" key="11">
    <source>
        <dbReference type="ARBA" id="ARBA00022967"/>
    </source>
</evidence>
<dbReference type="InterPro" id="IPR036257">
    <property type="entry name" value="Cyt_c_oxidase_su2_TM_sf"/>
</dbReference>
<evidence type="ECO:0000256" key="7">
    <source>
        <dbReference type="ARBA" id="ARBA00022692"/>
    </source>
</evidence>
<dbReference type="FunFam" id="2.60.40.420:FF:000001">
    <property type="entry name" value="Cytochrome c oxidase subunit 2"/>
    <property type="match status" value="1"/>
</dbReference>
<dbReference type="GO" id="GO:0005743">
    <property type="term" value="C:mitochondrial inner membrane"/>
    <property type="evidence" value="ECO:0007669"/>
    <property type="project" value="UniProtKB-SubCell"/>
</dbReference>
<evidence type="ECO:0000256" key="10">
    <source>
        <dbReference type="ARBA" id="ARBA00022842"/>
    </source>
</evidence>
<feature type="transmembrane region" description="Helical" evidence="19">
    <location>
        <begin position="63"/>
        <end position="85"/>
    </location>
</feature>
<dbReference type="Pfam" id="PF00116">
    <property type="entry name" value="COX2"/>
    <property type="match status" value="1"/>
</dbReference>
<dbReference type="GO" id="GO:0042773">
    <property type="term" value="P:ATP synthesis coupled electron transport"/>
    <property type="evidence" value="ECO:0007669"/>
    <property type="project" value="TreeGrafter"/>
</dbReference>